<keyword evidence="1" id="KW-1185">Reference proteome</keyword>
<dbReference type="WBParaSite" id="L893_g15814.t1">
    <property type="protein sequence ID" value="L893_g15814.t1"/>
    <property type="gene ID" value="L893_g15814"/>
</dbReference>
<evidence type="ECO:0000313" key="1">
    <source>
        <dbReference type="Proteomes" id="UP000095287"/>
    </source>
</evidence>
<protein>
    <submittedName>
        <fullName evidence="2">FBD domain-containing protein</fullName>
    </submittedName>
</protein>
<dbReference type="Proteomes" id="UP000095287">
    <property type="component" value="Unplaced"/>
</dbReference>
<evidence type="ECO:0000313" key="2">
    <source>
        <dbReference type="WBParaSite" id="L893_g15814.t1"/>
    </source>
</evidence>
<name>A0A1I7YGA3_9BILA</name>
<accession>A0A1I7YGA3</accession>
<sequence>MDSVPRIFVESVCLCLDHSSRQASESIPFLWGKVSTVLLYKIHTLFVHHDNNEEKLYAAAMSVFSCNVVSLDSVSLKFITNFCISSSDPFDRKPPWKEITVVDLQKLLHLMRPTAERSHHMRYIYKSCCSLEAIRPTGITRNLFSMRLPVDCVTLSFDSKEVQAAAEEFLENAEPLYSVSIWDTHSALKQSTVDALMSDKKVALVLWPEGATESSKVTDFFDFDKHYSSVKRLKRRRVIAIREGAKLKLRVQYTCEGDIQCKWKAPSRK</sequence>
<dbReference type="AlphaFoldDB" id="A0A1I7YGA3"/>
<reference evidence="2" key="1">
    <citation type="submission" date="2016-11" db="UniProtKB">
        <authorList>
            <consortium name="WormBaseParasite"/>
        </authorList>
    </citation>
    <scope>IDENTIFICATION</scope>
</reference>
<proteinExistence type="predicted"/>
<organism evidence="1 2">
    <name type="scientific">Steinernema glaseri</name>
    <dbReference type="NCBI Taxonomy" id="37863"/>
    <lineage>
        <taxon>Eukaryota</taxon>
        <taxon>Metazoa</taxon>
        <taxon>Ecdysozoa</taxon>
        <taxon>Nematoda</taxon>
        <taxon>Chromadorea</taxon>
        <taxon>Rhabditida</taxon>
        <taxon>Tylenchina</taxon>
        <taxon>Panagrolaimomorpha</taxon>
        <taxon>Strongyloidoidea</taxon>
        <taxon>Steinernematidae</taxon>
        <taxon>Steinernema</taxon>
    </lineage>
</organism>